<proteinExistence type="predicted"/>
<comment type="caution">
    <text evidence="1">The sequence shown here is derived from an EMBL/GenBank/DDBJ whole genome shotgun (WGS) entry which is preliminary data.</text>
</comment>
<dbReference type="RefSeq" id="WP_178359638.1">
    <property type="nucleotide sequence ID" value="NZ_JABFYL010000035.1"/>
</dbReference>
<keyword evidence="2" id="KW-1185">Reference proteome</keyword>
<dbReference type="AlphaFoldDB" id="A0A850PRC2"/>
<sequence>MHDDLNPDPDVWTVPTEVLEALKAPKPTTEADQLIASAGLEWPVRIVTFTEAL</sequence>
<organism evidence="1 2">
    <name type="scientific">Mycolicibacterium hippocampi</name>
    <dbReference type="NCBI Taxonomy" id="659824"/>
    <lineage>
        <taxon>Bacteria</taxon>
        <taxon>Bacillati</taxon>
        <taxon>Actinomycetota</taxon>
        <taxon>Actinomycetes</taxon>
        <taxon>Mycobacteriales</taxon>
        <taxon>Mycobacteriaceae</taxon>
        <taxon>Mycolicibacterium</taxon>
    </lineage>
</organism>
<dbReference type="Proteomes" id="UP000570517">
    <property type="component" value="Unassembled WGS sequence"/>
</dbReference>
<dbReference type="EMBL" id="JABFYL010000035">
    <property type="protein sequence ID" value="NVN51307.1"/>
    <property type="molecule type" value="Genomic_DNA"/>
</dbReference>
<gene>
    <name evidence="1" type="ORF">HLY00_1049</name>
</gene>
<evidence type="ECO:0000313" key="1">
    <source>
        <dbReference type="EMBL" id="NVN51307.1"/>
    </source>
</evidence>
<accession>A0A850PRC2</accession>
<protein>
    <submittedName>
        <fullName evidence="1">Uncharacterized protein</fullName>
    </submittedName>
</protein>
<evidence type="ECO:0000313" key="2">
    <source>
        <dbReference type="Proteomes" id="UP000570517"/>
    </source>
</evidence>
<reference evidence="1 2" key="1">
    <citation type="submission" date="2020-05" db="EMBL/GenBank/DDBJ databases">
        <title>Draft genome sequence of Mycobacterium hippocampi DL, isolated from European seabass, Dicentrarchus labrax, reared in fish farms.</title>
        <authorList>
            <person name="Stathopoulou P."/>
            <person name="Asimakis E."/>
            <person name="Tzokas K."/>
            <person name="Batargias C."/>
            <person name="Tsiamis G."/>
        </authorList>
    </citation>
    <scope>NUCLEOTIDE SEQUENCE [LARGE SCALE GENOMIC DNA]</scope>
    <source>
        <strain evidence="1 2">DL</strain>
    </source>
</reference>
<name>A0A850PRC2_9MYCO</name>